<dbReference type="InterPro" id="IPR018062">
    <property type="entry name" value="HTH_AraC-typ_CS"/>
</dbReference>
<evidence type="ECO:0000256" key="2">
    <source>
        <dbReference type="ARBA" id="ARBA00023125"/>
    </source>
</evidence>
<comment type="caution">
    <text evidence="6">The sequence shown here is derived from an EMBL/GenBank/DDBJ whole genome shotgun (WGS) entry which is preliminary data.</text>
</comment>
<feature type="transmembrane region" description="Helical" evidence="4">
    <location>
        <begin position="98"/>
        <end position="119"/>
    </location>
</feature>
<dbReference type="SUPFAM" id="SSF46689">
    <property type="entry name" value="Homeodomain-like"/>
    <property type="match status" value="1"/>
</dbReference>
<name>A0A2T6BTS9_9FLAO</name>
<feature type="transmembrane region" description="Helical" evidence="4">
    <location>
        <begin position="191"/>
        <end position="211"/>
    </location>
</feature>
<evidence type="ECO:0000256" key="4">
    <source>
        <dbReference type="SAM" id="Phobius"/>
    </source>
</evidence>
<dbReference type="GO" id="GO:0043565">
    <property type="term" value="F:sequence-specific DNA binding"/>
    <property type="evidence" value="ECO:0007669"/>
    <property type="project" value="InterPro"/>
</dbReference>
<keyword evidence="4" id="KW-0812">Transmembrane</keyword>
<keyword evidence="3" id="KW-0804">Transcription</keyword>
<feature type="transmembrane region" description="Helical" evidence="4">
    <location>
        <begin position="6"/>
        <end position="27"/>
    </location>
</feature>
<keyword evidence="4" id="KW-1133">Transmembrane helix</keyword>
<evidence type="ECO:0000313" key="6">
    <source>
        <dbReference type="EMBL" id="PTX59446.1"/>
    </source>
</evidence>
<reference evidence="6 7" key="1">
    <citation type="submission" date="2018-04" db="EMBL/GenBank/DDBJ databases">
        <title>Genomic Encyclopedia of Archaeal and Bacterial Type Strains, Phase II (KMG-II): from individual species to whole genera.</title>
        <authorList>
            <person name="Goeker M."/>
        </authorList>
    </citation>
    <scope>NUCLEOTIDE SEQUENCE [LARGE SCALE GENOMIC DNA]</scope>
    <source>
        <strain evidence="6 7">DSM 25731</strain>
    </source>
</reference>
<dbReference type="Pfam" id="PF12833">
    <property type="entry name" value="HTH_18"/>
    <property type="match status" value="1"/>
</dbReference>
<dbReference type="InterPro" id="IPR018060">
    <property type="entry name" value="HTH_AraC"/>
</dbReference>
<dbReference type="Gene3D" id="1.10.10.60">
    <property type="entry name" value="Homeodomain-like"/>
    <property type="match status" value="2"/>
</dbReference>
<accession>A0A2T6BTS9</accession>
<dbReference type="SMART" id="SM00342">
    <property type="entry name" value="HTH_ARAC"/>
    <property type="match status" value="1"/>
</dbReference>
<gene>
    <name evidence="6" type="ORF">C8N46_10934</name>
</gene>
<feature type="transmembrane region" description="Helical" evidence="4">
    <location>
        <begin position="39"/>
        <end position="60"/>
    </location>
</feature>
<keyword evidence="4" id="KW-0472">Membrane</keyword>
<dbReference type="InterPro" id="IPR009057">
    <property type="entry name" value="Homeodomain-like_sf"/>
</dbReference>
<dbReference type="AlphaFoldDB" id="A0A2T6BTS9"/>
<dbReference type="GO" id="GO:0003700">
    <property type="term" value="F:DNA-binding transcription factor activity"/>
    <property type="evidence" value="ECO:0007669"/>
    <property type="project" value="InterPro"/>
</dbReference>
<dbReference type="Proteomes" id="UP000244090">
    <property type="component" value="Unassembled WGS sequence"/>
</dbReference>
<dbReference type="RefSeq" id="WP_108116096.1">
    <property type="nucleotide sequence ID" value="NZ_QBKT01000009.1"/>
</dbReference>
<keyword evidence="1" id="KW-0805">Transcription regulation</keyword>
<sequence length="376" mass="43879">MEISTVLIVLLLTVGAVQGIIYGSILFQSNTQNKLANRILATILFLLSYRLIVQVLRLFGLGYYDSWYYMMIDLSWIHGALLYFYVKAQTQPNFRFKKADWIHFVPVVLQIGISIFVRIQNIYWDGTRESLSWLGYYGYIVWMNNSTIYIIASLLIILYAYKAQKRLQMVSDMFEMKATKFNWIQRIIRSFLIYFSLVLCVLLIDLIVFSSSNEGSYFYFTRFYYYPFFVGIAILTYWIGMEGFSRRNDAELTLKKSLPSETAEKLKEISKKLETAMQQDKLYKNQELSLQSLAEALDIKPYLISKSLSEIYNKRFNDFVNEYRVKEVQTLLNDADNSKYTLLSLAMEAGFNSKSSFNRAIKKQLGISPSELKVSK</sequence>
<feature type="transmembrane region" description="Helical" evidence="4">
    <location>
        <begin position="139"/>
        <end position="161"/>
    </location>
</feature>
<evidence type="ECO:0000259" key="5">
    <source>
        <dbReference type="PROSITE" id="PS01124"/>
    </source>
</evidence>
<dbReference type="EMBL" id="QBKT01000009">
    <property type="protein sequence ID" value="PTX59446.1"/>
    <property type="molecule type" value="Genomic_DNA"/>
</dbReference>
<dbReference type="PANTHER" id="PTHR43280">
    <property type="entry name" value="ARAC-FAMILY TRANSCRIPTIONAL REGULATOR"/>
    <property type="match status" value="1"/>
</dbReference>
<keyword evidence="7" id="KW-1185">Reference proteome</keyword>
<evidence type="ECO:0000256" key="3">
    <source>
        <dbReference type="ARBA" id="ARBA00023163"/>
    </source>
</evidence>
<evidence type="ECO:0000313" key="7">
    <source>
        <dbReference type="Proteomes" id="UP000244090"/>
    </source>
</evidence>
<dbReference type="PROSITE" id="PS01124">
    <property type="entry name" value="HTH_ARAC_FAMILY_2"/>
    <property type="match status" value="1"/>
</dbReference>
<protein>
    <submittedName>
        <fullName evidence="6">Helix-turn-helix protein</fullName>
    </submittedName>
</protein>
<feature type="domain" description="HTH araC/xylS-type" evidence="5">
    <location>
        <begin position="267"/>
        <end position="375"/>
    </location>
</feature>
<dbReference type="OrthoDB" id="6283866at2"/>
<feature type="transmembrane region" description="Helical" evidence="4">
    <location>
        <begin position="223"/>
        <end position="240"/>
    </location>
</feature>
<evidence type="ECO:0000256" key="1">
    <source>
        <dbReference type="ARBA" id="ARBA00023015"/>
    </source>
</evidence>
<dbReference type="PROSITE" id="PS00041">
    <property type="entry name" value="HTH_ARAC_FAMILY_1"/>
    <property type="match status" value="1"/>
</dbReference>
<feature type="transmembrane region" description="Helical" evidence="4">
    <location>
        <begin position="66"/>
        <end position="86"/>
    </location>
</feature>
<dbReference type="PANTHER" id="PTHR43280:SF29">
    <property type="entry name" value="ARAC-FAMILY TRANSCRIPTIONAL REGULATOR"/>
    <property type="match status" value="1"/>
</dbReference>
<proteinExistence type="predicted"/>
<keyword evidence="2" id="KW-0238">DNA-binding</keyword>
<organism evidence="6 7">
    <name type="scientific">Kordia periserrulae</name>
    <dbReference type="NCBI Taxonomy" id="701523"/>
    <lineage>
        <taxon>Bacteria</taxon>
        <taxon>Pseudomonadati</taxon>
        <taxon>Bacteroidota</taxon>
        <taxon>Flavobacteriia</taxon>
        <taxon>Flavobacteriales</taxon>
        <taxon>Flavobacteriaceae</taxon>
        <taxon>Kordia</taxon>
    </lineage>
</organism>